<reference evidence="1" key="2">
    <citation type="submission" date="2023-05" db="EMBL/GenBank/DDBJ databases">
        <authorList>
            <consortium name="Lawrence Berkeley National Laboratory"/>
            <person name="Steindorff A."/>
            <person name="Hensen N."/>
            <person name="Bonometti L."/>
            <person name="Westerberg I."/>
            <person name="Brannstrom I.O."/>
            <person name="Guillou S."/>
            <person name="Cros-Aarteil S."/>
            <person name="Calhoun S."/>
            <person name="Haridas S."/>
            <person name="Kuo A."/>
            <person name="Mondo S."/>
            <person name="Pangilinan J."/>
            <person name="Riley R."/>
            <person name="Labutti K."/>
            <person name="Andreopoulos B."/>
            <person name="Lipzen A."/>
            <person name="Chen C."/>
            <person name="Yanf M."/>
            <person name="Daum C."/>
            <person name="Ng V."/>
            <person name="Clum A."/>
            <person name="Ohm R."/>
            <person name="Martin F."/>
            <person name="Silar P."/>
            <person name="Natvig D."/>
            <person name="Lalanne C."/>
            <person name="Gautier V."/>
            <person name="Ament-Velasquez S.L."/>
            <person name="Kruys A."/>
            <person name="Hutchinson M.I."/>
            <person name="Powell A.J."/>
            <person name="Barry K."/>
            <person name="Miller A.N."/>
            <person name="Grigoriev I.V."/>
            <person name="Debuchy R."/>
            <person name="Gladieux P."/>
            <person name="Thoren M.H."/>
            <person name="Johannesson H."/>
        </authorList>
    </citation>
    <scope>NUCLEOTIDE SEQUENCE</scope>
    <source>
        <strain evidence="1">PSN243</strain>
    </source>
</reference>
<gene>
    <name evidence="1" type="ORF">QBC34DRAFT_451384</name>
</gene>
<dbReference type="EMBL" id="MU865966">
    <property type="protein sequence ID" value="KAK4445352.1"/>
    <property type="molecule type" value="Genomic_DNA"/>
</dbReference>
<comment type="caution">
    <text evidence="1">The sequence shown here is derived from an EMBL/GenBank/DDBJ whole genome shotgun (WGS) entry which is preliminary data.</text>
</comment>
<dbReference type="PANTHER" id="PTHR43558:SF6">
    <property type="entry name" value="REDUCTASE, PUTATIVE (AFU_ORTHOLOGUE AFUA_3G10540)-RELATED"/>
    <property type="match status" value="1"/>
</dbReference>
<evidence type="ECO:0000313" key="1">
    <source>
        <dbReference type="EMBL" id="KAK4445352.1"/>
    </source>
</evidence>
<reference evidence="1" key="1">
    <citation type="journal article" date="2023" name="Mol. Phylogenet. Evol.">
        <title>Genome-scale phylogeny and comparative genomics of the fungal order Sordariales.</title>
        <authorList>
            <person name="Hensen N."/>
            <person name="Bonometti L."/>
            <person name="Westerberg I."/>
            <person name="Brannstrom I.O."/>
            <person name="Guillou S."/>
            <person name="Cros-Aarteil S."/>
            <person name="Calhoun S."/>
            <person name="Haridas S."/>
            <person name="Kuo A."/>
            <person name="Mondo S."/>
            <person name="Pangilinan J."/>
            <person name="Riley R."/>
            <person name="LaButti K."/>
            <person name="Andreopoulos B."/>
            <person name="Lipzen A."/>
            <person name="Chen C."/>
            <person name="Yan M."/>
            <person name="Daum C."/>
            <person name="Ng V."/>
            <person name="Clum A."/>
            <person name="Steindorff A."/>
            <person name="Ohm R.A."/>
            <person name="Martin F."/>
            <person name="Silar P."/>
            <person name="Natvig D.O."/>
            <person name="Lalanne C."/>
            <person name="Gautier V."/>
            <person name="Ament-Velasquez S.L."/>
            <person name="Kruys A."/>
            <person name="Hutchinson M.I."/>
            <person name="Powell A.J."/>
            <person name="Barry K."/>
            <person name="Miller A.N."/>
            <person name="Grigoriev I.V."/>
            <person name="Debuchy R."/>
            <person name="Gladieux P."/>
            <person name="Hiltunen Thoren M."/>
            <person name="Johannesson H."/>
        </authorList>
    </citation>
    <scope>NUCLEOTIDE SEQUENCE</scope>
    <source>
        <strain evidence="1">PSN243</strain>
    </source>
</reference>
<dbReference type="Proteomes" id="UP001321760">
    <property type="component" value="Unassembled WGS sequence"/>
</dbReference>
<protein>
    <submittedName>
        <fullName evidence="1">Uncharacterized protein</fullName>
    </submittedName>
</protein>
<dbReference type="AlphaFoldDB" id="A0AAV9GB01"/>
<keyword evidence="2" id="KW-1185">Reference proteome</keyword>
<dbReference type="InterPro" id="IPR053354">
    <property type="entry name" value="MGDG_epimerase"/>
</dbReference>
<proteinExistence type="predicted"/>
<evidence type="ECO:0000313" key="2">
    <source>
        <dbReference type="Proteomes" id="UP001321760"/>
    </source>
</evidence>
<accession>A0AAV9GB01</accession>
<sequence length="378" mass="43134">MFFKHLSQNPSTPTRGLLVPYLQYEAQLRRLSRKGEPGQDPWTIWYKNKYILALPKRQRPIEDELAIVPTLAGYQDSFKAFSHGVFQTLDWSNIVVAGSAALLPLLPHKSHLKVSTDKTVQSPAETYFQKTAKSSDIDLFFYGLYDDDTAMKRIREINATLRAIQGIDASLATSVRSKYAITLVSPRWPFRHVQILTGFDIDCSCVAFDGTHVYSNPRGLAAIATRTNTIDLTRRSPSYESRLIKYRYHDFEVFWPLLDRSRLRKRERMREQWEGRQPVNGLALLISSESTLRRFSNVGDPQLTPPSGYSNLLIPFGENMTAKRVRAHVDACNWRSKSKEYSFGALDEVIGKSNVTFITDDPGRQMIGSFCPLSPEDW</sequence>
<name>A0AAV9GB01_9PEZI</name>
<organism evidence="1 2">
    <name type="scientific">Podospora aff. communis PSN243</name>
    <dbReference type="NCBI Taxonomy" id="3040156"/>
    <lineage>
        <taxon>Eukaryota</taxon>
        <taxon>Fungi</taxon>
        <taxon>Dikarya</taxon>
        <taxon>Ascomycota</taxon>
        <taxon>Pezizomycotina</taxon>
        <taxon>Sordariomycetes</taxon>
        <taxon>Sordariomycetidae</taxon>
        <taxon>Sordariales</taxon>
        <taxon>Podosporaceae</taxon>
        <taxon>Podospora</taxon>
    </lineage>
</organism>
<dbReference type="PANTHER" id="PTHR43558">
    <property type="entry name" value="REDUCTASE, PUTATIVE (AFU_ORTHOLOGUE AFUA_3G10540)-RELATED"/>
    <property type="match status" value="1"/>
</dbReference>